<reference evidence="2 3" key="1">
    <citation type="submission" date="2016-10" db="EMBL/GenBank/DDBJ databases">
        <authorList>
            <person name="de Groot N.N."/>
        </authorList>
    </citation>
    <scope>NUCLEOTIDE SEQUENCE [LARGE SCALE GENOMIC DNA]</scope>
    <source>
        <strain evidence="2 3">DSM 19547</strain>
    </source>
</reference>
<keyword evidence="1" id="KW-0472">Membrane</keyword>
<keyword evidence="3" id="KW-1185">Reference proteome</keyword>
<keyword evidence="1" id="KW-1133">Transmembrane helix</keyword>
<dbReference type="Proteomes" id="UP000199356">
    <property type="component" value="Unassembled WGS sequence"/>
</dbReference>
<evidence type="ECO:0000313" key="2">
    <source>
        <dbReference type="EMBL" id="SFP42649.1"/>
    </source>
</evidence>
<evidence type="ECO:0000256" key="1">
    <source>
        <dbReference type="SAM" id="Phobius"/>
    </source>
</evidence>
<dbReference type="OrthoDB" id="7876095at2"/>
<organism evidence="2 3">
    <name type="scientific">Tranquillimonas alkanivorans</name>
    <dbReference type="NCBI Taxonomy" id="441119"/>
    <lineage>
        <taxon>Bacteria</taxon>
        <taxon>Pseudomonadati</taxon>
        <taxon>Pseudomonadota</taxon>
        <taxon>Alphaproteobacteria</taxon>
        <taxon>Rhodobacterales</taxon>
        <taxon>Roseobacteraceae</taxon>
        <taxon>Tranquillimonas</taxon>
    </lineage>
</organism>
<proteinExistence type="predicted"/>
<accession>A0A1I5Q8U4</accession>
<gene>
    <name evidence="2" type="ORF">SAMN04488047_106121</name>
</gene>
<keyword evidence="1" id="KW-0812">Transmembrane</keyword>
<sequence length="59" mass="6438">MKGFRLWLTVVGLTIVEGIAVPYNILSQSPAPLDVFVFWCGFGVAVIALIVAGFARWRA</sequence>
<dbReference type="RefSeq" id="WP_093420937.1">
    <property type="nucleotide sequence ID" value="NZ_FOXA01000006.1"/>
</dbReference>
<feature type="transmembrane region" description="Helical" evidence="1">
    <location>
        <begin position="36"/>
        <end position="55"/>
    </location>
</feature>
<dbReference type="STRING" id="441119.SAMN04488047_106121"/>
<evidence type="ECO:0000313" key="3">
    <source>
        <dbReference type="Proteomes" id="UP000199356"/>
    </source>
</evidence>
<protein>
    <submittedName>
        <fullName evidence="2">Uncharacterized protein</fullName>
    </submittedName>
</protein>
<dbReference type="AlphaFoldDB" id="A0A1I5Q8U4"/>
<dbReference type="EMBL" id="FOXA01000006">
    <property type="protein sequence ID" value="SFP42649.1"/>
    <property type="molecule type" value="Genomic_DNA"/>
</dbReference>
<name>A0A1I5Q8U4_9RHOB</name>